<feature type="signal peptide" evidence="2">
    <location>
        <begin position="1"/>
        <end position="27"/>
    </location>
</feature>
<feature type="transmembrane region" description="Helical" evidence="1">
    <location>
        <begin position="51"/>
        <end position="72"/>
    </location>
</feature>
<accession>A0A182WQ19</accession>
<sequence>MEYGYKYSVAIIFILLVVSIMLPAANAMPKGVVLFGGRGNNRYGPKTTRSVAASLTTEVLPCSIITSAMFIVHQINFMSPITLTRSSLR</sequence>
<name>A0A182WQ19_9DIPT</name>
<reference evidence="3" key="2">
    <citation type="submission" date="2020-05" db="UniProtKB">
        <authorList>
            <consortium name="EnsemblMetazoa"/>
        </authorList>
    </citation>
    <scope>IDENTIFICATION</scope>
    <source>
        <strain evidence="3">MINIMUS1</strain>
    </source>
</reference>
<evidence type="ECO:0000256" key="1">
    <source>
        <dbReference type="SAM" id="Phobius"/>
    </source>
</evidence>
<proteinExistence type="predicted"/>
<keyword evidence="2" id="KW-0732">Signal</keyword>
<keyword evidence="4" id="KW-1185">Reference proteome</keyword>
<keyword evidence="1" id="KW-0472">Membrane</keyword>
<evidence type="ECO:0000313" key="4">
    <source>
        <dbReference type="Proteomes" id="UP000075920"/>
    </source>
</evidence>
<keyword evidence="1" id="KW-0812">Transmembrane</keyword>
<organism evidence="3 4">
    <name type="scientific">Anopheles minimus</name>
    <dbReference type="NCBI Taxonomy" id="112268"/>
    <lineage>
        <taxon>Eukaryota</taxon>
        <taxon>Metazoa</taxon>
        <taxon>Ecdysozoa</taxon>
        <taxon>Arthropoda</taxon>
        <taxon>Hexapoda</taxon>
        <taxon>Insecta</taxon>
        <taxon>Pterygota</taxon>
        <taxon>Neoptera</taxon>
        <taxon>Endopterygota</taxon>
        <taxon>Diptera</taxon>
        <taxon>Nematocera</taxon>
        <taxon>Culicoidea</taxon>
        <taxon>Culicidae</taxon>
        <taxon>Anophelinae</taxon>
        <taxon>Anopheles</taxon>
    </lineage>
</organism>
<evidence type="ECO:0000313" key="3">
    <source>
        <dbReference type="EnsemblMetazoa" id="AMIN014753-PA"/>
    </source>
</evidence>
<evidence type="ECO:0000256" key="2">
    <source>
        <dbReference type="SAM" id="SignalP"/>
    </source>
</evidence>
<keyword evidence="1" id="KW-1133">Transmembrane helix</keyword>
<dbReference type="AlphaFoldDB" id="A0A182WQ19"/>
<reference evidence="4" key="1">
    <citation type="submission" date="2013-03" db="EMBL/GenBank/DDBJ databases">
        <title>The Genome Sequence of Anopheles minimus MINIMUS1.</title>
        <authorList>
            <consortium name="The Broad Institute Genomics Platform"/>
            <person name="Neafsey D.E."/>
            <person name="Walton C."/>
            <person name="Walker B."/>
            <person name="Young S.K."/>
            <person name="Zeng Q."/>
            <person name="Gargeya S."/>
            <person name="Fitzgerald M."/>
            <person name="Haas B."/>
            <person name="Abouelleil A."/>
            <person name="Allen A.W."/>
            <person name="Alvarado L."/>
            <person name="Arachchi H.M."/>
            <person name="Berlin A.M."/>
            <person name="Chapman S.B."/>
            <person name="Gainer-Dewar J."/>
            <person name="Goldberg J."/>
            <person name="Griggs A."/>
            <person name="Gujja S."/>
            <person name="Hansen M."/>
            <person name="Howarth C."/>
            <person name="Imamovic A."/>
            <person name="Ireland A."/>
            <person name="Larimer J."/>
            <person name="McCowan C."/>
            <person name="Murphy C."/>
            <person name="Pearson M."/>
            <person name="Poon T.W."/>
            <person name="Priest M."/>
            <person name="Roberts A."/>
            <person name="Saif S."/>
            <person name="Shea T."/>
            <person name="Sisk P."/>
            <person name="Sykes S."/>
            <person name="Wortman J."/>
            <person name="Nusbaum C."/>
            <person name="Birren B."/>
        </authorList>
    </citation>
    <scope>NUCLEOTIDE SEQUENCE [LARGE SCALE GENOMIC DNA]</scope>
    <source>
        <strain evidence="4">MINIMUS1</strain>
    </source>
</reference>
<protein>
    <submittedName>
        <fullName evidence="3">Uncharacterized protein</fullName>
    </submittedName>
</protein>
<feature type="chain" id="PRO_5008141742" evidence="2">
    <location>
        <begin position="28"/>
        <end position="89"/>
    </location>
</feature>
<dbReference type="Proteomes" id="UP000075920">
    <property type="component" value="Unassembled WGS sequence"/>
</dbReference>
<dbReference type="EnsemblMetazoa" id="AMIN014753-RA">
    <property type="protein sequence ID" value="AMIN014753-PA"/>
    <property type="gene ID" value="AMIN014753"/>
</dbReference>
<dbReference type="VEuPathDB" id="VectorBase:AMIN014753"/>